<keyword evidence="2" id="KW-1185">Reference proteome</keyword>
<accession>A0A7L7SXD8</accession>
<reference evidence="1 2" key="1">
    <citation type="submission" date="2020-08" db="EMBL/GenBank/DDBJ databases">
        <authorList>
            <person name="Canfield G.S."/>
            <person name="Duerkop B.A."/>
        </authorList>
    </citation>
    <scope>NUCLEOTIDE SEQUENCE [LARGE SCALE GENOMIC DNA]</scope>
</reference>
<name>A0A7L7SXD8_9CAUD</name>
<gene>
    <name evidence="1" type="ORF">phi9183_ORF032</name>
</gene>
<evidence type="ECO:0000313" key="1">
    <source>
        <dbReference type="EMBL" id="QOC57525.1"/>
    </source>
</evidence>
<organism evidence="1 2">
    <name type="scientific">Enterococcus phage 9183</name>
    <dbReference type="NCBI Taxonomy" id="2763102"/>
    <lineage>
        <taxon>Viruses</taxon>
        <taxon>Duplodnaviria</taxon>
        <taxon>Heunggongvirae</taxon>
        <taxon>Uroviricota</taxon>
        <taxon>Caudoviricetes</taxon>
        <taxon>Andrewesvirinae</taxon>
        <taxon>Denvervirus</taxon>
        <taxon>Denvervirus dv9183</taxon>
    </lineage>
</organism>
<dbReference type="Proteomes" id="UP000516647">
    <property type="component" value="Segment"/>
</dbReference>
<dbReference type="EMBL" id="MT939241">
    <property type="protein sequence ID" value="QOC57525.1"/>
    <property type="molecule type" value="Genomic_DNA"/>
</dbReference>
<evidence type="ECO:0000313" key="2">
    <source>
        <dbReference type="Proteomes" id="UP000516647"/>
    </source>
</evidence>
<sequence>MARLLKCYGEDCIQTGKKWEKDQLVKYKNKNFCLSCAAKEKKNDEDRTLLYKLISELYEIPFPNGLMLRQIKQFNQERKYTYENIRKALLYGKHVRNMSFHPKYGLGIVPYIIDEAVAYHDDQVRKAKAMEGKTVSNERNVVKKKFIAVDRDAKIKDKMINLEDIEL</sequence>
<proteinExistence type="predicted"/>
<protein>
    <submittedName>
        <fullName evidence="1">Uncharacterized protein</fullName>
    </submittedName>
</protein>